<dbReference type="Proteomes" id="UP000887578">
    <property type="component" value="Unplaced"/>
</dbReference>
<keyword evidence="2" id="KW-1185">Reference proteome</keyword>
<dbReference type="SUPFAM" id="SSF52058">
    <property type="entry name" value="L domain-like"/>
    <property type="match status" value="1"/>
</dbReference>
<dbReference type="Gene3D" id="3.80.10.10">
    <property type="entry name" value="Ribonuclease Inhibitor"/>
    <property type="match status" value="1"/>
</dbReference>
<evidence type="ECO:0000313" key="3">
    <source>
        <dbReference type="WBParaSite" id="PDA_v2.g20001.t1"/>
    </source>
</evidence>
<dbReference type="InterPro" id="IPR032675">
    <property type="entry name" value="LRR_dom_sf"/>
</dbReference>
<evidence type="ECO:0000313" key="2">
    <source>
        <dbReference type="Proteomes" id="UP000887578"/>
    </source>
</evidence>
<accession>A0A914PNB6</accession>
<name>A0A914PNB6_9BILA</name>
<feature type="signal peptide" evidence="1">
    <location>
        <begin position="1"/>
        <end position="24"/>
    </location>
</feature>
<dbReference type="WBParaSite" id="PDA_v2.g20001.t1">
    <property type="protein sequence ID" value="PDA_v2.g20001.t1"/>
    <property type="gene ID" value="PDA_v2.g20001"/>
</dbReference>
<proteinExistence type="predicted"/>
<reference evidence="3" key="1">
    <citation type="submission" date="2022-11" db="UniProtKB">
        <authorList>
            <consortium name="WormBaseParasite"/>
        </authorList>
    </citation>
    <scope>IDENTIFICATION</scope>
</reference>
<sequence>MRIILKSYLPAFILLSLCFPVVSWEDSAIPVVFTDTASIPDTSNNNNETINEPLVYYVCGQERRTGDVICACRDTHLSCYSLSWTVQNPFKHANIQVANPNVTVEYVYLSDQQFGTLKKDELLPTYAKTIKSLRFSANAITNIENGTFNNFEQLRDLAFSGNSLKNLTAEVLTGTLGKTLIKFK</sequence>
<organism evidence="2 3">
    <name type="scientific">Panagrolaimus davidi</name>
    <dbReference type="NCBI Taxonomy" id="227884"/>
    <lineage>
        <taxon>Eukaryota</taxon>
        <taxon>Metazoa</taxon>
        <taxon>Ecdysozoa</taxon>
        <taxon>Nematoda</taxon>
        <taxon>Chromadorea</taxon>
        <taxon>Rhabditida</taxon>
        <taxon>Tylenchina</taxon>
        <taxon>Panagrolaimomorpha</taxon>
        <taxon>Panagrolaimoidea</taxon>
        <taxon>Panagrolaimidae</taxon>
        <taxon>Panagrolaimus</taxon>
    </lineage>
</organism>
<feature type="chain" id="PRO_5037609630" evidence="1">
    <location>
        <begin position="25"/>
        <end position="184"/>
    </location>
</feature>
<evidence type="ECO:0000256" key="1">
    <source>
        <dbReference type="SAM" id="SignalP"/>
    </source>
</evidence>
<protein>
    <submittedName>
        <fullName evidence="3">Uncharacterized protein</fullName>
    </submittedName>
</protein>
<dbReference type="AlphaFoldDB" id="A0A914PNB6"/>
<keyword evidence="1" id="KW-0732">Signal</keyword>